<protein>
    <recommendedName>
        <fullName evidence="4">Agenet domain-containing protein</fullName>
    </recommendedName>
</protein>
<reference evidence="6" key="2">
    <citation type="submission" date="2019-10" db="EMBL/GenBank/DDBJ databases">
        <title>A de novo genome assembly of a pear dwarfing rootstock.</title>
        <authorList>
            <person name="Wang F."/>
            <person name="Wang J."/>
            <person name="Li S."/>
            <person name="Zhang Y."/>
            <person name="Fang M."/>
            <person name="Ma L."/>
            <person name="Zhao Y."/>
            <person name="Jiang S."/>
        </authorList>
    </citation>
    <scope>NUCLEOTIDE SEQUENCE [LARGE SCALE GENOMIC DNA]</scope>
</reference>
<dbReference type="OrthoDB" id="687110at2759"/>
<feature type="region of interest" description="Disordered" evidence="3">
    <location>
        <begin position="592"/>
        <end position="633"/>
    </location>
</feature>
<dbReference type="Proteomes" id="UP000327157">
    <property type="component" value="Chromosome 17"/>
</dbReference>
<feature type="domain" description="Agenet" evidence="4">
    <location>
        <begin position="93"/>
        <end position="150"/>
    </location>
</feature>
<feature type="compositionally biased region" description="Basic and acidic residues" evidence="3">
    <location>
        <begin position="349"/>
        <end position="359"/>
    </location>
</feature>
<reference evidence="5 6" key="3">
    <citation type="submission" date="2019-11" db="EMBL/GenBank/DDBJ databases">
        <title>A de novo genome assembly of a pear dwarfing rootstock.</title>
        <authorList>
            <person name="Wang F."/>
            <person name="Wang J."/>
            <person name="Li S."/>
            <person name="Zhang Y."/>
            <person name="Fang M."/>
            <person name="Ma L."/>
            <person name="Zhao Y."/>
            <person name="Jiang S."/>
        </authorList>
    </citation>
    <scope>NUCLEOTIDE SEQUENCE [LARGE SCALE GENOMIC DNA]</scope>
    <source>
        <strain evidence="5">S2</strain>
        <tissue evidence="5">Leaf</tissue>
    </source>
</reference>
<dbReference type="CDD" id="cd20405">
    <property type="entry name" value="Tudor_Agenet_AtDUF_rpt1_3"/>
    <property type="match status" value="1"/>
</dbReference>
<evidence type="ECO:0000256" key="3">
    <source>
        <dbReference type="SAM" id="MobiDB-lite"/>
    </source>
</evidence>
<comment type="caution">
    <text evidence="5">The sequence shown here is derived from an EMBL/GenBank/DDBJ whole genome shotgun (WGS) entry which is preliminary data.</text>
</comment>
<dbReference type="Pfam" id="PF05266">
    <property type="entry name" value="DUF724"/>
    <property type="match status" value="1"/>
</dbReference>
<evidence type="ECO:0000259" key="4">
    <source>
        <dbReference type="SMART" id="SM00743"/>
    </source>
</evidence>
<dbReference type="InterPro" id="IPR007930">
    <property type="entry name" value="DUF724"/>
</dbReference>
<feature type="compositionally biased region" description="Basic and acidic residues" evidence="3">
    <location>
        <begin position="408"/>
        <end position="417"/>
    </location>
</feature>
<accession>A0A5N5G971</accession>
<keyword evidence="2" id="KW-0341">Growth regulation</keyword>
<feature type="region of interest" description="Disordered" evidence="3">
    <location>
        <begin position="348"/>
        <end position="445"/>
    </location>
</feature>
<sequence>MAGSEGREEEQQQQQLQLFGVGSEVEVRTDEEGFKGALFRATIVTSPTNSASKKRKRALVEYKNLVTEDGSKQLKEYVDLEHLRPTPPQLADRNFEEGDVVDADYRDGWWTGVVGKVVENNSKYTVVFDNPPDLIEFQKERLRLHQDWVNGEWVRPNKQEVLAASDTPQELEHVLPAQKDSNNLEVATKLENLSAAEENPESTNSGKKMEQPSYPRSIKDKKMLARNGSVTDSRPVKKLKDNKAAEPILSITARQLRKTPDNKEMPQELPQLSTGVRGTRRTRKPVVRHQFIKTESLLGKNNVKTKQENDGEVNSQWIHPVASKGRRTKSQTGSRLISEAGYVCALPSQKREKEKDKEASASVSLAGQNVQNEGNIKETEVPQTIGSTTKGKEVSLAEKPAQLPDQELQVKDLKKSVNDPAKPAQLPDQELQVKDQKKSANDPANENSMVMSAELGSDSILANLLRTLVTFPDMVFKQQPAGGSSHKRKRGRPRKLAVVRSRASDGVKGQNISGNVADKNDKNDQMPDEATLHVPRGTDSTAAKDASKRKTADFPGRCKIKEAAPIASDNPDDDDKPLSMWFGGMQLSAYVGESRPSPDANVNQNSDRVEPVEVASKSPAVDAVSGSGPHEKQGLPFVKSSPVWKTIETLEVFRLFPQNPHFRPLVECKEEYREGSAIGNMITFSSLADKISRLQFDDHQSVFDSILESLVDLENYGFNVTILRGRVNDLLSVKDKQGRFQVESRDAEQKIMEHSREKTKLVEEADYIAKKIIELQDKHASIKSVVETKDHEIARLRMALDAMNEGIQSARSDFEKLALAPMN</sequence>
<name>A0A5N5G971_9ROSA</name>
<evidence type="ECO:0000256" key="2">
    <source>
        <dbReference type="ARBA" id="ARBA00022604"/>
    </source>
</evidence>
<dbReference type="CDD" id="cd20406">
    <property type="entry name" value="Tudor_Agenet_AtDUF_rpt2_4"/>
    <property type="match status" value="1"/>
</dbReference>
<feature type="compositionally biased region" description="Basic residues" evidence="3">
    <location>
        <begin position="485"/>
        <end position="497"/>
    </location>
</feature>
<dbReference type="InterPro" id="IPR014002">
    <property type="entry name" value="Agenet_dom_plant"/>
</dbReference>
<dbReference type="EMBL" id="SMOL01000487">
    <property type="protein sequence ID" value="KAB2611727.1"/>
    <property type="molecule type" value="Genomic_DNA"/>
</dbReference>
<dbReference type="AlphaFoldDB" id="A0A5N5G971"/>
<organism evidence="5 6">
    <name type="scientific">Pyrus ussuriensis x Pyrus communis</name>
    <dbReference type="NCBI Taxonomy" id="2448454"/>
    <lineage>
        <taxon>Eukaryota</taxon>
        <taxon>Viridiplantae</taxon>
        <taxon>Streptophyta</taxon>
        <taxon>Embryophyta</taxon>
        <taxon>Tracheophyta</taxon>
        <taxon>Spermatophyta</taxon>
        <taxon>Magnoliopsida</taxon>
        <taxon>eudicotyledons</taxon>
        <taxon>Gunneridae</taxon>
        <taxon>Pentapetalae</taxon>
        <taxon>rosids</taxon>
        <taxon>fabids</taxon>
        <taxon>Rosales</taxon>
        <taxon>Rosaceae</taxon>
        <taxon>Amygdaloideae</taxon>
        <taxon>Maleae</taxon>
        <taxon>Pyrus</taxon>
    </lineage>
</organism>
<reference evidence="5 6" key="1">
    <citation type="submission" date="2019-09" db="EMBL/GenBank/DDBJ databases">
        <authorList>
            <person name="Ou C."/>
        </authorList>
    </citation>
    <scope>NUCLEOTIDE SEQUENCE [LARGE SCALE GENOMIC DNA]</scope>
    <source>
        <strain evidence="5">S2</strain>
        <tissue evidence="5">Leaf</tissue>
    </source>
</reference>
<feature type="region of interest" description="Disordered" evidence="3">
    <location>
        <begin position="194"/>
        <end position="234"/>
    </location>
</feature>
<dbReference type="InterPro" id="IPR008395">
    <property type="entry name" value="Agenet-like_dom"/>
</dbReference>
<feature type="compositionally biased region" description="Basic and acidic residues" evidence="3">
    <location>
        <begin position="431"/>
        <end position="440"/>
    </location>
</feature>
<proteinExistence type="predicted"/>
<dbReference type="PANTHER" id="PTHR31917">
    <property type="entry name" value="AGENET DOMAIN-CONTAINING PROTEIN-RELATED"/>
    <property type="match status" value="1"/>
</dbReference>
<dbReference type="SMART" id="SM00743">
    <property type="entry name" value="Agenet"/>
    <property type="match status" value="2"/>
</dbReference>
<evidence type="ECO:0000313" key="5">
    <source>
        <dbReference type="EMBL" id="KAB2611727.1"/>
    </source>
</evidence>
<dbReference type="PANTHER" id="PTHR31917:SF153">
    <property type="entry name" value="DUF724 DOMAIN-CONTAINING PROTEIN 3-RELATED"/>
    <property type="match status" value="1"/>
</dbReference>
<feature type="domain" description="Agenet" evidence="4">
    <location>
        <begin position="17"/>
        <end position="91"/>
    </location>
</feature>
<dbReference type="Pfam" id="PF05641">
    <property type="entry name" value="Agenet"/>
    <property type="match status" value="2"/>
</dbReference>
<gene>
    <name evidence="5" type="ORF">D8674_019759</name>
</gene>
<keyword evidence="1" id="KW-0813">Transport</keyword>
<feature type="compositionally biased region" description="Polar residues" evidence="3">
    <location>
        <begin position="361"/>
        <end position="374"/>
    </location>
</feature>
<keyword evidence="6" id="KW-1185">Reference proteome</keyword>
<evidence type="ECO:0000256" key="1">
    <source>
        <dbReference type="ARBA" id="ARBA00022448"/>
    </source>
</evidence>
<evidence type="ECO:0000313" key="6">
    <source>
        <dbReference type="Proteomes" id="UP000327157"/>
    </source>
</evidence>
<feature type="region of interest" description="Disordered" evidence="3">
    <location>
        <begin position="478"/>
        <end position="552"/>
    </location>
</feature>